<keyword evidence="4" id="KW-0997">Cell inner membrane</keyword>
<keyword evidence="7 8" id="KW-0472">Membrane</keyword>
<dbReference type="PANTHER" id="PTHR35011">
    <property type="entry name" value="2,3-DIKETO-L-GULONATE TRAP TRANSPORTER SMALL PERMEASE PROTEIN YIAM"/>
    <property type="match status" value="1"/>
</dbReference>
<evidence type="ECO:0000256" key="1">
    <source>
        <dbReference type="ARBA" id="ARBA00004429"/>
    </source>
</evidence>
<protein>
    <recommendedName>
        <fullName evidence="9">Tripartite ATP-independent periplasmic transporters DctQ component domain-containing protein</fullName>
    </recommendedName>
</protein>
<evidence type="ECO:0000256" key="2">
    <source>
        <dbReference type="ARBA" id="ARBA00022448"/>
    </source>
</evidence>
<name>A0A3B0WZ34_9ZZZZ</name>
<dbReference type="InterPro" id="IPR007387">
    <property type="entry name" value="TRAP_DctQ"/>
</dbReference>
<dbReference type="Pfam" id="PF04290">
    <property type="entry name" value="DctQ"/>
    <property type="match status" value="1"/>
</dbReference>
<evidence type="ECO:0000256" key="3">
    <source>
        <dbReference type="ARBA" id="ARBA00022475"/>
    </source>
</evidence>
<keyword evidence="3" id="KW-1003">Cell membrane</keyword>
<feature type="transmembrane region" description="Helical" evidence="8">
    <location>
        <begin position="53"/>
        <end position="72"/>
    </location>
</feature>
<reference evidence="10" key="1">
    <citation type="submission" date="2018-06" db="EMBL/GenBank/DDBJ databases">
        <authorList>
            <person name="Zhirakovskaya E."/>
        </authorList>
    </citation>
    <scope>NUCLEOTIDE SEQUENCE</scope>
</reference>
<dbReference type="GO" id="GO:0015740">
    <property type="term" value="P:C4-dicarboxylate transport"/>
    <property type="evidence" value="ECO:0007669"/>
    <property type="project" value="TreeGrafter"/>
</dbReference>
<dbReference type="GO" id="GO:0022857">
    <property type="term" value="F:transmembrane transporter activity"/>
    <property type="evidence" value="ECO:0007669"/>
    <property type="project" value="TreeGrafter"/>
</dbReference>
<evidence type="ECO:0000256" key="8">
    <source>
        <dbReference type="SAM" id="Phobius"/>
    </source>
</evidence>
<feature type="non-terminal residue" evidence="10">
    <location>
        <position position="114"/>
    </location>
</feature>
<sequence length="114" mass="13195">MKQSSSQNSKFIIWLYRIEDLIVSFILFSILFFAVLQIILRNVFENGLIWGDSLLRILVLWLGLAGAIIASRNGKQISIDILSQFVSINIRKYIKKFNFIFTAFICMTISYYSA</sequence>
<dbReference type="PANTHER" id="PTHR35011:SF2">
    <property type="entry name" value="2,3-DIKETO-L-GULONATE TRAP TRANSPORTER SMALL PERMEASE PROTEIN YIAM"/>
    <property type="match status" value="1"/>
</dbReference>
<dbReference type="InterPro" id="IPR055348">
    <property type="entry name" value="DctQ"/>
</dbReference>
<evidence type="ECO:0000256" key="7">
    <source>
        <dbReference type="ARBA" id="ARBA00023136"/>
    </source>
</evidence>
<evidence type="ECO:0000256" key="6">
    <source>
        <dbReference type="ARBA" id="ARBA00022989"/>
    </source>
</evidence>
<evidence type="ECO:0000256" key="4">
    <source>
        <dbReference type="ARBA" id="ARBA00022519"/>
    </source>
</evidence>
<accession>A0A3B0WZ34</accession>
<feature type="domain" description="Tripartite ATP-independent periplasmic transporters DctQ component" evidence="9">
    <location>
        <begin position="33"/>
        <end position="113"/>
    </location>
</feature>
<comment type="subcellular location">
    <subcellularLocation>
        <location evidence="1">Cell inner membrane</location>
        <topology evidence="1">Multi-pass membrane protein</topology>
    </subcellularLocation>
</comment>
<dbReference type="AlphaFoldDB" id="A0A3B0WZ34"/>
<keyword evidence="2" id="KW-0813">Transport</keyword>
<evidence type="ECO:0000259" key="9">
    <source>
        <dbReference type="Pfam" id="PF04290"/>
    </source>
</evidence>
<keyword evidence="5 8" id="KW-0812">Transmembrane</keyword>
<evidence type="ECO:0000256" key="5">
    <source>
        <dbReference type="ARBA" id="ARBA00022692"/>
    </source>
</evidence>
<feature type="transmembrane region" description="Helical" evidence="8">
    <location>
        <begin position="21"/>
        <end position="41"/>
    </location>
</feature>
<feature type="transmembrane region" description="Helical" evidence="8">
    <location>
        <begin position="93"/>
        <end position="112"/>
    </location>
</feature>
<dbReference type="EMBL" id="UOFF01000242">
    <property type="protein sequence ID" value="VAW56522.1"/>
    <property type="molecule type" value="Genomic_DNA"/>
</dbReference>
<gene>
    <name evidence="10" type="ORF">MNBD_GAMMA07-1372</name>
</gene>
<evidence type="ECO:0000313" key="10">
    <source>
        <dbReference type="EMBL" id="VAW56522.1"/>
    </source>
</evidence>
<organism evidence="10">
    <name type="scientific">hydrothermal vent metagenome</name>
    <dbReference type="NCBI Taxonomy" id="652676"/>
    <lineage>
        <taxon>unclassified sequences</taxon>
        <taxon>metagenomes</taxon>
        <taxon>ecological metagenomes</taxon>
    </lineage>
</organism>
<dbReference type="GO" id="GO:0005886">
    <property type="term" value="C:plasma membrane"/>
    <property type="evidence" value="ECO:0007669"/>
    <property type="project" value="UniProtKB-SubCell"/>
</dbReference>
<proteinExistence type="predicted"/>
<keyword evidence="6 8" id="KW-1133">Transmembrane helix</keyword>